<keyword evidence="1" id="KW-0812">Transmembrane</keyword>
<organism evidence="2 3">
    <name type="scientific">Rothia amarae</name>
    <dbReference type="NCBI Taxonomy" id="169480"/>
    <lineage>
        <taxon>Bacteria</taxon>
        <taxon>Bacillati</taxon>
        <taxon>Actinomycetota</taxon>
        <taxon>Actinomycetes</taxon>
        <taxon>Micrococcales</taxon>
        <taxon>Micrococcaceae</taxon>
        <taxon>Rothia</taxon>
    </lineage>
</organism>
<keyword evidence="1" id="KW-0472">Membrane</keyword>
<keyword evidence="1" id="KW-1133">Transmembrane helix</keyword>
<sequence length="190" mass="21632">MNEPAQSSYHSPERSFKSPLIGFISLSILIPITAFLYWPYPSREPLWVTSYDIDKAVRTTLDTSELPGHILALAWSYHLLPLVVATAFCVLMALVCAAFNERAHFTRKSIKYFSFIRWILIIGLIAYWALGFILDSQVLAIFQSYPHVTINQEWANVPFLSGFLLLMIIYFIEGALRRGLALQEDVDATI</sequence>
<accession>A0A7H2BK03</accession>
<name>A0A7H2BK03_9MICC</name>
<dbReference type="RefSeq" id="WP_068167849.1">
    <property type="nucleotide sequence ID" value="NZ_CP061538.1"/>
</dbReference>
<feature type="transmembrane region" description="Helical" evidence="1">
    <location>
        <begin position="112"/>
        <end position="134"/>
    </location>
</feature>
<gene>
    <name evidence="2" type="ORF">IDM48_00610</name>
</gene>
<dbReference type="EMBL" id="CP061538">
    <property type="protein sequence ID" value="QNV39999.1"/>
    <property type="molecule type" value="Genomic_DNA"/>
</dbReference>
<dbReference type="Proteomes" id="UP000516421">
    <property type="component" value="Chromosome"/>
</dbReference>
<dbReference type="KEGG" id="rama:IDM48_00610"/>
<proteinExistence type="predicted"/>
<evidence type="ECO:0000256" key="1">
    <source>
        <dbReference type="SAM" id="Phobius"/>
    </source>
</evidence>
<feature type="transmembrane region" description="Helical" evidence="1">
    <location>
        <begin position="20"/>
        <end position="40"/>
    </location>
</feature>
<protein>
    <submittedName>
        <fullName evidence="2">DUF2975 domain-containing protein</fullName>
    </submittedName>
</protein>
<dbReference type="AlphaFoldDB" id="A0A7H2BK03"/>
<evidence type="ECO:0000313" key="2">
    <source>
        <dbReference type="EMBL" id="QNV39999.1"/>
    </source>
</evidence>
<reference evidence="2 3" key="1">
    <citation type="submission" date="2020-09" db="EMBL/GenBank/DDBJ databases">
        <title>Investigation of environmental microbe.</title>
        <authorList>
            <person name="Ou Y."/>
            <person name="Kang Q."/>
        </authorList>
    </citation>
    <scope>NUCLEOTIDE SEQUENCE [LARGE SCALE GENOMIC DNA]</scope>
    <source>
        <strain evidence="2 3">KJZ-9</strain>
    </source>
</reference>
<evidence type="ECO:0000313" key="3">
    <source>
        <dbReference type="Proteomes" id="UP000516421"/>
    </source>
</evidence>
<keyword evidence="3" id="KW-1185">Reference proteome</keyword>
<feature type="transmembrane region" description="Helical" evidence="1">
    <location>
        <begin position="154"/>
        <end position="172"/>
    </location>
</feature>
<feature type="transmembrane region" description="Helical" evidence="1">
    <location>
        <begin position="79"/>
        <end position="100"/>
    </location>
</feature>